<evidence type="ECO:0000313" key="1">
    <source>
        <dbReference type="EMBL" id="AXH71236.1"/>
    </source>
</evidence>
<dbReference type="EMBL" id="MH606185">
    <property type="protein sequence ID" value="AXH71236.1"/>
    <property type="molecule type" value="Genomic_DNA"/>
</dbReference>
<proteinExistence type="predicted"/>
<protein>
    <submittedName>
        <fullName evidence="1">Uncharacterized protein</fullName>
    </submittedName>
</protein>
<sequence length="58" mass="6684">MVNRLGYYCELCKQFVDKDDVELVEASEEGDWQRRHGDCRGTVIILIRGRRQIEGGGL</sequence>
<reference evidence="1 2" key="1">
    <citation type="submission" date="2018-07" db="EMBL/GenBank/DDBJ databases">
        <title>Complete nucleotide sequence of Bacillus phage BSP38.</title>
        <authorList>
            <person name="Ghosh K."/>
            <person name="Kim K.-P."/>
        </authorList>
    </citation>
    <scope>NUCLEOTIDE SEQUENCE [LARGE SCALE GENOMIC DNA]</scope>
</reference>
<organismHost>
    <name type="scientific">Bacillus subtilis</name>
    <dbReference type="NCBI Taxonomy" id="1423"/>
</organismHost>
<name>A0A345MK54_BPBSP</name>
<gene>
    <name evidence="1" type="ORF">BSP38_194</name>
</gene>
<organism evidence="1 2">
    <name type="scientific">Bacillus phage BSP38</name>
    <dbReference type="NCBI Taxonomy" id="2283013"/>
    <lineage>
        <taxon>Viruses</taxon>
        <taxon>Duplodnaviria</taxon>
        <taxon>Heunggongvirae</taxon>
        <taxon>Uroviricota</taxon>
        <taxon>Caudoviricetes</taxon>
        <taxon>Herelleviridae</taxon>
        <taxon>Bastillevirinae</taxon>
        <taxon>Jeonjuvirus</taxon>
        <taxon>Jeonjuvirus BSP38</taxon>
    </lineage>
</organism>
<evidence type="ECO:0000313" key="2">
    <source>
        <dbReference type="Proteomes" id="UP000260425"/>
    </source>
</evidence>
<dbReference type="Proteomes" id="UP000260425">
    <property type="component" value="Segment"/>
</dbReference>
<accession>A0A345MK54</accession>
<keyword evidence="2" id="KW-1185">Reference proteome</keyword>